<comment type="caution">
    <text evidence="1">The sequence shown here is derived from an EMBL/GenBank/DDBJ whole genome shotgun (WGS) entry which is preliminary data.</text>
</comment>
<accession>A0A9D1SAM9</accession>
<sequence length="116" mass="13579">MNEDIFARLNRSAFRSRFKLLPADKDYVREKGVETIRRHAEDFVARRLAPADIPNDGRQTPMRSHPVFVAQHATGTCCRQCLQKWHRIAPGKELTAEQQRYVVDIILHWIENQLAR</sequence>
<proteinExistence type="predicted"/>
<name>A0A9D1SAM9_9PROT</name>
<protein>
    <submittedName>
        <fullName evidence="1">DUF4186 domain-containing protein</fullName>
    </submittedName>
</protein>
<dbReference type="EMBL" id="DVNC01000022">
    <property type="protein sequence ID" value="HIU53075.1"/>
    <property type="molecule type" value="Genomic_DNA"/>
</dbReference>
<dbReference type="AlphaFoldDB" id="A0A9D1SAM9"/>
<reference evidence="1" key="1">
    <citation type="submission" date="2020-10" db="EMBL/GenBank/DDBJ databases">
        <authorList>
            <person name="Gilroy R."/>
        </authorList>
    </citation>
    <scope>NUCLEOTIDE SEQUENCE</scope>
    <source>
        <strain evidence="1">ChiW3-316</strain>
    </source>
</reference>
<organism evidence="1 2">
    <name type="scientific">Candidatus Scatocola faecipullorum</name>
    <dbReference type="NCBI Taxonomy" id="2840917"/>
    <lineage>
        <taxon>Bacteria</taxon>
        <taxon>Pseudomonadati</taxon>
        <taxon>Pseudomonadota</taxon>
        <taxon>Alphaproteobacteria</taxon>
        <taxon>Rhodospirillales</taxon>
        <taxon>Rhodospirillaceae</taxon>
        <taxon>Rhodospirillaceae incertae sedis</taxon>
        <taxon>Candidatus Scatocola</taxon>
    </lineage>
</organism>
<gene>
    <name evidence="1" type="ORF">IAD20_03225</name>
</gene>
<dbReference type="InterPro" id="IPR020378">
    <property type="entry name" value="DUF4186"/>
</dbReference>
<dbReference type="Proteomes" id="UP000824107">
    <property type="component" value="Unassembled WGS sequence"/>
</dbReference>
<reference evidence="1" key="2">
    <citation type="journal article" date="2021" name="PeerJ">
        <title>Extensive microbial diversity within the chicken gut microbiome revealed by metagenomics and culture.</title>
        <authorList>
            <person name="Gilroy R."/>
            <person name="Ravi A."/>
            <person name="Getino M."/>
            <person name="Pursley I."/>
            <person name="Horton D.L."/>
            <person name="Alikhan N.F."/>
            <person name="Baker D."/>
            <person name="Gharbi K."/>
            <person name="Hall N."/>
            <person name="Watson M."/>
            <person name="Adriaenssens E.M."/>
            <person name="Foster-Nyarko E."/>
            <person name="Jarju S."/>
            <person name="Secka A."/>
            <person name="Antonio M."/>
            <person name="Oren A."/>
            <person name="Chaudhuri R.R."/>
            <person name="La Ragione R."/>
            <person name="Hildebrand F."/>
            <person name="Pallen M.J."/>
        </authorList>
    </citation>
    <scope>NUCLEOTIDE SEQUENCE</scope>
    <source>
        <strain evidence="1">ChiW3-316</strain>
    </source>
</reference>
<evidence type="ECO:0000313" key="2">
    <source>
        <dbReference type="Proteomes" id="UP000824107"/>
    </source>
</evidence>
<dbReference type="Pfam" id="PF13811">
    <property type="entry name" value="DUF4186"/>
    <property type="match status" value="1"/>
</dbReference>
<evidence type="ECO:0000313" key="1">
    <source>
        <dbReference type="EMBL" id="HIU53075.1"/>
    </source>
</evidence>